<dbReference type="InterPro" id="IPR026377">
    <property type="entry name" value="Cell_surface_SprA"/>
</dbReference>
<feature type="region of interest" description="Disordered" evidence="1">
    <location>
        <begin position="20"/>
        <end position="78"/>
    </location>
</feature>
<sequence>MALLLTSVIGNAIGLPYLQDDRTRNRNQQSDISRQKKQGSQKRQNTQNSRNGAAAKNGTAAKNRITAQPILSDEDSIPDSLLHPRWPVQRTQPITLSDLYQSPLDLQRPDNMKYQVEYNDTLDRYVIGNRLGNTWITAPIMLTPKEYLVWSEMQERNAYYRKQNDEIFKAKGKEKFDFTDMHFDLGPAEKIFGPGGIRVKTQGTAELKFGVKKKNVDNPSLPIRNRKTTMMDFDEKINLNVNGRVGDKVNMNLNYNTDATFDYDAQNMKLKYDGKEDEIIKLVEAGNVSFPSNSSLIRGASSLFGFRTDLQFGKLKLQTVISQKKSSSKSVSSKGGVQLTPFEKNVTDYEENKHFFLSQYFRNHYDGWMQKLPNLTTGITINRVEVWVTNKTGSSENTRNIVALTDLGENEKVSNPMWAVGGTVVPANKANTEYDAMVNQYSAARDANQTSSTLEGAGLVGGNDFEKLENARLLNSSEYTVNTAMGYISLRNQLQTDQVLAVAYEYTYGGVTYQVGEFASDVTDTKQGLFVKSLKNTSNNPQQGNWKLMMKNVYNLASQIEKEKFRLDVKFQSDTTGVYITYIPEKQVKQTPLIKVLGADRLDNNNNAHSNGYYDYVEGYTVSNGSVFIPKVEPFGSYMYEYLKSKGVAAEQAEKYAFTALYDSTKTVAKQIAEKNKYLLVGQFKGSSSNVISLGAYNVPQGSVMVTAGGVTLTEGSDYSVDYNAGEVTILNQSIIDAGTPVNVSLESNTDYGMMRKTMFGLNWEYDFSKNFQLSGTFQHLSEQPLLTKVAMGEEPVKNTLWGININWKKESQWLTNVLDKIPFLHLTQPSQISFTGEFAQLIAGQASGTQDNASYLDDFESTKSSIDVMTPTSWFLSSVPSMFPENKDKTGLTSGFNRSQMAWYTIDPLFNRKGSTLTPGHIKSDLNQLSNHYVRAIYMRELFPLRQQQTYSTETSTVNAMNIAFYPNERGPYNFNVADLQADGTLANPQKHWGGMMRKLDTNDFEQANVEYIEFWMLDPFIYSNQQPDARLYGGDFYINLGEISEDILRDGKKFYESGMPVDGSNSFTYSQWGKIPTQSTVTYAFATTSGSRALQDVGFNGLTDAEEQEFYRSAYLDQIQGKVNQAVFDSIFADPARDDYHYYRGSDWDQMQAPILYRYKFINNPQGNSPDSDSRTESYDTSYKSTPDVEDINQDYTLNEYEKYFQYHVSIRPEDLVVGKNYIVDKREYTPSLPNGTKNETVTWYQFRIPVDQYESRVGNINDFSSIRFMRMFLTNFEKPIVMRFGTLDLVRGTWRTYDQPLSAANGGTLEASAVSIEENAEKTPVNYVLPPGIRRGQDPSQPQLVEENEQALSLVVKNLSTGEAKAVYKNTTLDLRQYKRIQMFTHANALAQNTTDLRDNQLSVFIRLGNDYKNNYYEYEIPLKLTPEGKYSRRSLEDCKAVWPEENMLDIQMSVFTALKKERNKAKAMGMASFSQPFVAYDSNHPNNKMTLVGNPTLGEVKTMMIGVRNNSGDVKSGEVWVNELRLLEHNNKGGWAANANLNVQLSDWGSVNATGRYTSEGFGGLEDKVASRSTDSYGAYSVTTSLEMGKFFPDKAKVSIPLYYSVTKEKTSPKYNPLDTDMELQDALDATGSKAERDSIENIAVTKVVNTNFSISNARVGIATKRHPMPYDPANFSFSYSHSHQHTQGETTVYENEDNWRGSLDYSWTPVYKAWEPFKKLKNKSKWLDILKRFGLNWLPQNVAFNTEMTRNYYELQERDMESTENSQLPLSFSEQFLWNREFSMRWDLTKNLHMNFQSATHAQIEEPYTPINKDLYADQYHAWKDSVWTSIKHWGAPLDYNQTFTASYQLPLNLIPIFDWVNADASYNSTYSWNKGTEDEDGVSYGNTINTNRSLNLNGTFNLVKLYNHVPFLKAANQKFDKEPSRSQIQKKKQEKEKAKQEAQKRKQELAKVRQEAIDAGKDPEEAVKEWTSKNNKKAQEQKKRLPLNKRSFEQEITLLPLLADAKDLKKEKDEAAGEKTEASGDEAETKNAEKSKKSKKDKSKKDDSKKDDSKKKYVDVKHGKNTKRLIVSAKTEDGKAFHLKYKVLDNNTIRITSKVDSATKLKVNVLPKAPLEEKAWYKTMQAISRVAMMARNVSFSYRNNYQLTLPGFLPTIGDAFGQTKQGIMSPGLDFAFGFVGDSYIEKAREHDWLLLNDSIATPAATSKTEDLQIRMTLEPVKNLKIDLNAMRTMTTQKSIQYMYEGTPTTQSGSFQMTTISIGSAFEGMGDANSGYRSKTFEKFVGSLQDFRNRVEQQYAGMIYPAGSSLAGGKFDASRTPVNQYSADVMVPAFLNAYTSMGGKSLSIFPALSRLLPNWTVKYSGLGKLPWFRDHFKSVNINHSYKSVFAVGSYNSYSTFQEYMNGLGFIEDATTGNPSPSSMFNVSQVSINEAFSPLLGLDLTFNNNMTLKGEYRQTRVMNLSMTSIQLNEAVSKDWVIGMGYRMNNFHLFGMGGKRKAVKSKGKGSADKQKNSSNSNSYGTNHDLNLRLDFSFRKQAAIVRDIASMMSSASSGNNALKLSFSADYTLSKMLTMSFYYDRQTNTPLLSSSSYPTTTQDFGLSIKFSLTR</sequence>
<feature type="compositionally biased region" description="Low complexity" evidence="1">
    <location>
        <begin position="51"/>
        <end position="63"/>
    </location>
</feature>
<feature type="region of interest" description="Disordered" evidence="1">
    <location>
        <begin position="1924"/>
        <end position="1992"/>
    </location>
</feature>
<dbReference type="InterPro" id="IPR025684">
    <property type="entry name" value="SprA_N_dom"/>
</dbReference>
<evidence type="ECO:0000259" key="2">
    <source>
        <dbReference type="Pfam" id="PF14349"/>
    </source>
</evidence>
<feature type="domain" description="Gliding motility protein SprA N-terminal" evidence="2">
    <location>
        <begin position="115"/>
        <end position="439"/>
    </location>
</feature>
<dbReference type="Pfam" id="PF14349">
    <property type="entry name" value="SprA_N"/>
    <property type="match status" value="2"/>
</dbReference>
<dbReference type="InterPro" id="IPR023614">
    <property type="entry name" value="Porin_dom_sf"/>
</dbReference>
<dbReference type="Gene3D" id="2.40.160.10">
    <property type="entry name" value="Porin"/>
    <property type="match status" value="1"/>
</dbReference>
<organism evidence="3 4">
    <name type="scientific">Segatella hominis</name>
    <dbReference type="NCBI Taxonomy" id="2518605"/>
    <lineage>
        <taxon>Bacteria</taxon>
        <taxon>Pseudomonadati</taxon>
        <taxon>Bacteroidota</taxon>
        <taxon>Bacteroidia</taxon>
        <taxon>Bacteroidales</taxon>
        <taxon>Prevotellaceae</taxon>
        <taxon>Segatella</taxon>
    </lineage>
</organism>
<accession>A0A4Y8VQ97</accession>
<feature type="region of interest" description="Disordered" evidence="1">
    <location>
        <begin position="1168"/>
        <end position="1188"/>
    </location>
</feature>
<evidence type="ECO:0000313" key="4">
    <source>
        <dbReference type="Proteomes" id="UP000297872"/>
    </source>
</evidence>
<dbReference type="EMBL" id="SGVY01000013">
    <property type="protein sequence ID" value="TFH82493.1"/>
    <property type="molecule type" value="Genomic_DNA"/>
</dbReference>
<keyword evidence="4" id="KW-1185">Reference proteome</keyword>
<feature type="region of interest" description="Disordered" evidence="1">
    <location>
        <begin position="2505"/>
        <end position="2528"/>
    </location>
</feature>
<name>A0A4Y8VQ97_9BACT</name>
<dbReference type="Proteomes" id="UP000297872">
    <property type="component" value="Unassembled WGS sequence"/>
</dbReference>
<dbReference type="NCBIfam" id="TIGR04189">
    <property type="entry name" value="surface_SprA"/>
    <property type="match status" value="1"/>
</dbReference>
<comment type="caution">
    <text evidence="3">The sequence shown here is derived from an EMBL/GenBank/DDBJ whole genome shotgun (WGS) entry which is preliminary data.</text>
</comment>
<evidence type="ECO:0000313" key="3">
    <source>
        <dbReference type="EMBL" id="TFH82493.1"/>
    </source>
</evidence>
<dbReference type="SUPFAM" id="SSF56935">
    <property type="entry name" value="Porins"/>
    <property type="match status" value="1"/>
</dbReference>
<feature type="domain" description="Gliding motility protein SprA N-terminal" evidence="2">
    <location>
        <begin position="1117"/>
        <end position="1632"/>
    </location>
</feature>
<reference evidence="3 4" key="1">
    <citation type="submission" date="2019-02" db="EMBL/GenBank/DDBJ databases">
        <title>Draft Genome Sequence of the Prevotella sp. BCRC 81118, Isolated from Human Feces.</title>
        <authorList>
            <person name="Huang C.-H."/>
        </authorList>
    </citation>
    <scope>NUCLEOTIDE SEQUENCE [LARGE SCALE GENOMIC DNA]</scope>
    <source>
        <strain evidence="3 4">BCRC 81118</strain>
    </source>
</reference>
<feature type="compositionally biased region" description="Basic and acidic residues" evidence="1">
    <location>
        <begin position="1937"/>
        <end position="1989"/>
    </location>
</feature>
<feature type="compositionally biased region" description="Basic and acidic residues" evidence="1">
    <location>
        <begin position="2016"/>
        <end position="2041"/>
    </location>
</feature>
<dbReference type="OrthoDB" id="9806090at2"/>
<evidence type="ECO:0000256" key="1">
    <source>
        <dbReference type="SAM" id="MobiDB-lite"/>
    </source>
</evidence>
<protein>
    <submittedName>
        <fullName evidence="3">Cell surface protein SprA</fullName>
    </submittedName>
</protein>
<proteinExistence type="predicted"/>
<feature type="compositionally biased region" description="Basic and acidic residues" evidence="1">
    <location>
        <begin position="2049"/>
        <end position="2065"/>
    </location>
</feature>
<feature type="region of interest" description="Disordered" evidence="1">
    <location>
        <begin position="2016"/>
        <end position="2065"/>
    </location>
</feature>
<gene>
    <name evidence="3" type="primary">sprA</name>
    <name evidence="3" type="ORF">EXN75_06465</name>
</gene>
<feature type="compositionally biased region" description="Polar residues" evidence="1">
    <location>
        <begin position="2519"/>
        <end position="2528"/>
    </location>
</feature>